<evidence type="ECO:0000313" key="2">
    <source>
        <dbReference type="EMBL" id="KAL1264591.1"/>
    </source>
</evidence>
<dbReference type="Proteomes" id="UP001558613">
    <property type="component" value="Unassembled WGS sequence"/>
</dbReference>
<feature type="region of interest" description="Disordered" evidence="1">
    <location>
        <begin position="36"/>
        <end position="60"/>
    </location>
</feature>
<sequence>MERGSAEESALEIATTQAKGQSRIFYLLITLSGPVHRNGVNPSSSSPARKPRGFSPCHVKTRGGRLLEKAIKSPSKEQY</sequence>
<comment type="caution">
    <text evidence="2">The sequence shown here is derived from an EMBL/GenBank/DDBJ whole genome shotgun (WGS) entry which is preliminary data.</text>
</comment>
<proteinExistence type="predicted"/>
<dbReference type="EMBL" id="JAYMGO010000012">
    <property type="protein sequence ID" value="KAL1264591.1"/>
    <property type="molecule type" value="Genomic_DNA"/>
</dbReference>
<keyword evidence="3" id="KW-1185">Reference proteome</keyword>
<protein>
    <submittedName>
        <fullName evidence="2">Uncharacterized protein</fullName>
    </submittedName>
</protein>
<accession>A0ABR3MHQ2</accession>
<evidence type="ECO:0000313" key="3">
    <source>
        <dbReference type="Proteomes" id="UP001558613"/>
    </source>
</evidence>
<name>A0ABR3MHQ2_9TELE</name>
<reference evidence="2 3" key="1">
    <citation type="submission" date="2023-09" db="EMBL/GenBank/DDBJ databases">
        <authorList>
            <person name="Wang M."/>
        </authorList>
    </citation>
    <scope>NUCLEOTIDE SEQUENCE [LARGE SCALE GENOMIC DNA]</scope>
    <source>
        <strain evidence="2">GT-2023</strain>
        <tissue evidence="2">Liver</tissue>
    </source>
</reference>
<gene>
    <name evidence="2" type="ORF">QQF64_004946</name>
</gene>
<evidence type="ECO:0000256" key="1">
    <source>
        <dbReference type="SAM" id="MobiDB-lite"/>
    </source>
</evidence>
<organism evidence="2 3">
    <name type="scientific">Cirrhinus molitorella</name>
    <name type="common">mud carp</name>
    <dbReference type="NCBI Taxonomy" id="172907"/>
    <lineage>
        <taxon>Eukaryota</taxon>
        <taxon>Metazoa</taxon>
        <taxon>Chordata</taxon>
        <taxon>Craniata</taxon>
        <taxon>Vertebrata</taxon>
        <taxon>Euteleostomi</taxon>
        <taxon>Actinopterygii</taxon>
        <taxon>Neopterygii</taxon>
        <taxon>Teleostei</taxon>
        <taxon>Ostariophysi</taxon>
        <taxon>Cypriniformes</taxon>
        <taxon>Cyprinidae</taxon>
        <taxon>Labeoninae</taxon>
        <taxon>Labeonini</taxon>
        <taxon>Cirrhinus</taxon>
    </lineage>
</organism>